<sequence>MGRVNAGDVSRTGLEYGSMSKTGEITSPYQEWALVRGKSPSLVLQERQLETESVEGSKEEIVGIISPSRFSVLATEGFEEGDTTEVKEDDETEDEIEEGEVVTEAQKVGAKTKDIKAVRFRAGTSFKLNVVKNGEGKVRHELEAPRNVVSDLLLELEGLPPALGSAGDVSRTGLEYGSTLKNGEIASPYQEWALVRGKSPALVSQERQLETGSVEGSKEENVGIISPSRFSVLATEGFEEGDTTEVKEDDETEDEIEEGEAPVLN</sequence>
<reference evidence="2 3" key="1">
    <citation type="journal article" date="2020" name="BMC Genomics">
        <title>Intraspecific diversification of the crop wild relative Brassica cretica Lam. using demographic model selection.</title>
        <authorList>
            <person name="Kioukis A."/>
            <person name="Michalopoulou V.A."/>
            <person name="Briers L."/>
            <person name="Pirintsos S."/>
            <person name="Studholme D.J."/>
            <person name="Pavlidis P."/>
            <person name="Sarris P.F."/>
        </authorList>
    </citation>
    <scope>NUCLEOTIDE SEQUENCE [LARGE SCALE GENOMIC DNA]</scope>
    <source>
        <strain evidence="3">cv. PFS-1207/04</strain>
    </source>
</reference>
<feature type="region of interest" description="Disordered" evidence="1">
    <location>
        <begin position="80"/>
        <end position="100"/>
    </location>
</feature>
<feature type="compositionally biased region" description="Acidic residues" evidence="1">
    <location>
        <begin position="237"/>
        <end position="265"/>
    </location>
</feature>
<dbReference type="EMBL" id="QGKV02000297">
    <property type="protein sequence ID" value="KAF3611593.1"/>
    <property type="molecule type" value="Genomic_DNA"/>
</dbReference>
<evidence type="ECO:0000256" key="1">
    <source>
        <dbReference type="SAM" id="MobiDB-lite"/>
    </source>
</evidence>
<evidence type="ECO:0000313" key="2">
    <source>
        <dbReference type="EMBL" id="KAF3611593.1"/>
    </source>
</evidence>
<proteinExistence type="predicted"/>
<gene>
    <name evidence="2" type="ORF">DY000_02047623</name>
</gene>
<protein>
    <submittedName>
        <fullName evidence="2">Uncharacterized protein</fullName>
    </submittedName>
</protein>
<keyword evidence="3" id="KW-1185">Reference proteome</keyword>
<name>A0ABQ7F688_BRACR</name>
<feature type="region of interest" description="Disordered" evidence="1">
    <location>
        <begin position="235"/>
        <end position="265"/>
    </location>
</feature>
<comment type="caution">
    <text evidence="2">The sequence shown here is derived from an EMBL/GenBank/DDBJ whole genome shotgun (WGS) entry which is preliminary data.</text>
</comment>
<feature type="region of interest" description="Disordered" evidence="1">
    <location>
        <begin position="1"/>
        <end position="22"/>
    </location>
</feature>
<evidence type="ECO:0000313" key="3">
    <source>
        <dbReference type="Proteomes" id="UP000266723"/>
    </source>
</evidence>
<organism evidence="2 3">
    <name type="scientific">Brassica cretica</name>
    <name type="common">Mustard</name>
    <dbReference type="NCBI Taxonomy" id="69181"/>
    <lineage>
        <taxon>Eukaryota</taxon>
        <taxon>Viridiplantae</taxon>
        <taxon>Streptophyta</taxon>
        <taxon>Embryophyta</taxon>
        <taxon>Tracheophyta</taxon>
        <taxon>Spermatophyta</taxon>
        <taxon>Magnoliopsida</taxon>
        <taxon>eudicotyledons</taxon>
        <taxon>Gunneridae</taxon>
        <taxon>Pentapetalae</taxon>
        <taxon>rosids</taxon>
        <taxon>malvids</taxon>
        <taxon>Brassicales</taxon>
        <taxon>Brassicaceae</taxon>
        <taxon>Brassiceae</taxon>
        <taxon>Brassica</taxon>
    </lineage>
</organism>
<accession>A0ABQ7F688</accession>
<dbReference type="Proteomes" id="UP000266723">
    <property type="component" value="Unassembled WGS sequence"/>
</dbReference>